<dbReference type="Proteomes" id="UP001596157">
    <property type="component" value="Unassembled WGS sequence"/>
</dbReference>
<sequence length="66" mass="6780">MSNTITMTPGYLALPKGGAMSGAGVCPKAGVRERGYAHVAVFGAVWQREARIDSTAIPSATSGRVT</sequence>
<name>A0ABW0EN47_9PSEU</name>
<evidence type="ECO:0000313" key="2">
    <source>
        <dbReference type="Proteomes" id="UP001596157"/>
    </source>
</evidence>
<dbReference type="EMBL" id="JBHSKF010000009">
    <property type="protein sequence ID" value="MFC5288857.1"/>
    <property type="molecule type" value="Genomic_DNA"/>
</dbReference>
<evidence type="ECO:0000313" key="1">
    <source>
        <dbReference type="EMBL" id="MFC5288857.1"/>
    </source>
</evidence>
<accession>A0ABW0EN47</accession>
<proteinExistence type="predicted"/>
<organism evidence="1 2">
    <name type="scientific">Actinokineospora guangxiensis</name>
    <dbReference type="NCBI Taxonomy" id="1490288"/>
    <lineage>
        <taxon>Bacteria</taxon>
        <taxon>Bacillati</taxon>
        <taxon>Actinomycetota</taxon>
        <taxon>Actinomycetes</taxon>
        <taxon>Pseudonocardiales</taxon>
        <taxon>Pseudonocardiaceae</taxon>
        <taxon>Actinokineospora</taxon>
    </lineage>
</organism>
<gene>
    <name evidence="1" type="ORF">ACFPM7_17520</name>
</gene>
<comment type="caution">
    <text evidence="1">The sequence shown here is derived from an EMBL/GenBank/DDBJ whole genome shotgun (WGS) entry which is preliminary data.</text>
</comment>
<dbReference type="RefSeq" id="WP_378248711.1">
    <property type="nucleotide sequence ID" value="NZ_JBHSKF010000009.1"/>
</dbReference>
<keyword evidence="2" id="KW-1185">Reference proteome</keyword>
<reference evidence="2" key="1">
    <citation type="journal article" date="2019" name="Int. J. Syst. Evol. Microbiol.">
        <title>The Global Catalogue of Microorganisms (GCM) 10K type strain sequencing project: providing services to taxonomists for standard genome sequencing and annotation.</title>
        <authorList>
            <consortium name="The Broad Institute Genomics Platform"/>
            <consortium name="The Broad Institute Genome Sequencing Center for Infectious Disease"/>
            <person name="Wu L."/>
            <person name="Ma J."/>
        </authorList>
    </citation>
    <scope>NUCLEOTIDE SEQUENCE [LARGE SCALE GENOMIC DNA]</scope>
    <source>
        <strain evidence="2">CCUG 59778</strain>
    </source>
</reference>
<protein>
    <submittedName>
        <fullName evidence="1">Uncharacterized protein</fullName>
    </submittedName>
</protein>